<protein>
    <recommendedName>
        <fullName evidence="2">C-type lectin domain-containing protein</fullName>
    </recommendedName>
</protein>
<evidence type="ECO:0000313" key="3">
    <source>
        <dbReference type="EMBL" id="KAG5261315.1"/>
    </source>
</evidence>
<dbReference type="InterPro" id="IPR016186">
    <property type="entry name" value="C-type_lectin-like/link_sf"/>
</dbReference>
<feature type="domain" description="C-type lectin" evidence="2">
    <location>
        <begin position="119"/>
        <end position="223"/>
    </location>
</feature>
<keyword evidence="1" id="KW-0732">Signal</keyword>
<gene>
    <name evidence="3" type="ORF">AALO_G00302530</name>
</gene>
<accession>A0AAV6FF81</accession>
<dbReference type="Pfam" id="PF00059">
    <property type="entry name" value="Lectin_C"/>
    <property type="match status" value="2"/>
</dbReference>
<name>A0AAV6FF81_9TELE</name>
<dbReference type="SUPFAM" id="SSF56436">
    <property type="entry name" value="C-type lectin-like"/>
    <property type="match status" value="2"/>
</dbReference>
<dbReference type="PROSITE" id="PS50041">
    <property type="entry name" value="C_TYPE_LECTIN_2"/>
    <property type="match status" value="2"/>
</dbReference>
<evidence type="ECO:0000313" key="4">
    <source>
        <dbReference type="Proteomes" id="UP000823561"/>
    </source>
</evidence>
<feature type="chain" id="PRO_5043876666" description="C-type lectin domain-containing protein" evidence="1">
    <location>
        <begin position="17"/>
        <end position="299"/>
    </location>
</feature>
<dbReference type="InterPro" id="IPR001304">
    <property type="entry name" value="C-type_lectin-like"/>
</dbReference>
<keyword evidence="4" id="KW-1185">Reference proteome</keyword>
<dbReference type="AlphaFoldDB" id="A0AAV6FF81"/>
<dbReference type="SMART" id="SM00034">
    <property type="entry name" value="CLECT"/>
    <property type="match status" value="2"/>
</dbReference>
<feature type="domain" description="C-type lectin" evidence="2">
    <location>
        <begin position="25"/>
        <end position="115"/>
    </location>
</feature>
<dbReference type="PANTHER" id="PTHR45784:SF3">
    <property type="entry name" value="C-TYPE LECTIN DOMAIN FAMILY 4 MEMBER K-LIKE-RELATED"/>
    <property type="match status" value="1"/>
</dbReference>
<reference evidence="3" key="1">
    <citation type="submission" date="2020-10" db="EMBL/GenBank/DDBJ databases">
        <title>Chromosome-scale genome assembly of the Allis shad, Alosa alosa.</title>
        <authorList>
            <person name="Margot Z."/>
            <person name="Christophe K."/>
            <person name="Cabau C."/>
            <person name="Louis A."/>
            <person name="Berthelot C."/>
            <person name="Parey E."/>
            <person name="Roest Crollius H."/>
            <person name="Montfort J."/>
            <person name="Robinson-Rechavi M."/>
            <person name="Bucao C."/>
            <person name="Bouchez O."/>
            <person name="Gislard M."/>
            <person name="Lluch J."/>
            <person name="Milhes M."/>
            <person name="Lampietro C."/>
            <person name="Lopez Roques C."/>
            <person name="Donnadieu C."/>
            <person name="Braasch I."/>
            <person name="Desvignes T."/>
            <person name="Postlethwait J."/>
            <person name="Bobe J."/>
            <person name="Guiguen Y."/>
        </authorList>
    </citation>
    <scope>NUCLEOTIDE SEQUENCE</scope>
    <source>
        <strain evidence="3">M-15738</strain>
        <tissue evidence="3">Blood</tissue>
    </source>
</reference>
<dbReference type="CDD" id="cd03602">
    <property type="entry name" value="CLECT_1"/>
    <property type="match status" value="1"/>
</dbReference>
<organism evidence="3 4">
    <name type="scientific">Alosa alosa</name>
    <name type="common">allis shad</name>
    <dbReference type="NCBI Taxonomy" id="278164"/>
    <lineage>
        <taxon>Eukaryota</taxon>
        <taxon>Metazoa</taxon>
        <taxon>Chordata</taxon>
        <taxon>Craniata</taxon>
        <taxon>Vertebrata</taxon>
        <taxon>Euteleostomi</taxon>
        <taxon>Actinopterygii</taxon>
        <taxon>Neopterygii</taxon>
        <taxon>Teleostei</taxon>
        <taxon>Clupei</taxon>
        <taxon>Clupeiformes</taxon>
        <taxon>Clupeoidei</taxon>
        <taxon>Clupeidae</taxon>
        <taxon>Alosa</taxon>
    </lineage>
</organism>
<dbReference type="PANTHER" id="PTHR45784">
    <property type="entry name" value="C-TYPE LECTIN DOMAIN FAMILY 20 MEMBER A-RELATED"/>
    <property type="match status" value="1"/>
</dbReference>
<dbReference type="EMBL" id="JADWDJ010000024">
    <property type="protein sequence ID" value="KAG5261315.1"/>
    <property type="molecule type" value="Genomic_DNA"/>
</dbReference>
<feature type="signal peptide" evidence="1">
    <location>
        <begin position="1"/>
        <end position="16"/>
    </location>
</feature>
<dbReference type="Gene3D" id="3.10.100.10">
    <property type="entry name" value="Mannose-Binding Protein A, subunit A"/>
    <property type="match status" value="2"/>
</dbReference>
<dbReference type="InterPro" id="IPR016187">
    <property type="entry name" value="CTDL_fold"/>
</dbReference>
<sequence length="299" mass="34851">MTLLLITFLLVSGVCSLSYSVPRQFHVVKEQKNWTEAQQYCREEFTDLATINDMTENEKVKSMIHDGGVSQAWIGLKQGSSPKWQWSLADRDFYRENETEFRNWGKNQPDEGGDSTQPYVLVTEKKNWTDAQRYCREKHTDLASVRNQAENDQIDNVRGGGYNHAWIGLFRDAWEWSDGSSSSFRLWDFGEPKYDGIKNCAQVHTNGWWNKLECSDPGAFICYKAPKQVKRQMVKVELQTDSQVNVDDPVMQDAFLQQIQQRLRERGMPADTKLTWMRQPDGKIFQEKTTEKIKERDEI</sequence>
<dbReference type="Proteomes" id="UP000823561">
    <property type="component" value="Chromosome 24"/>
</dbReference>
<evidence type="ECO:0000259" key="2">
    <source>
        <dbReference type="PROSITE" id="PS50041"/>
    </source>
</evidence>
<evidence type="ECO:0000256" key="1">
    <source>
        <dbReference type="SAM" id="SignalP"/>
    </source>
</evidence>
<proteinExistence type="predicted"/>
<comment type="caution">
    <text evidence="3">The sequence shown here is derived from an EMBL/GenBank/DDBJ whole genome shotgun (WGS) entry which is preliminary data.</text>
</comment>